<evidence type="ECO:0000313" key="16">
    <source>
        <dbReference type="Proteomes" id="UP000202031"/>
    </source>
</evidence>
<evidence type="ECO:0000256" key="4">
    <source>
        <dbReference type="ARBA" id="ARBA00022781"/>
    </source>
</evidence>
<dbReference type="Pfam" id="PF00430">
    <property type="entry name" value="ATP-synt_B"/>
    <property type="match status" value="1"/>
</dbReference>
<accession>A0A1X9SNX3</accession>
<evidence type="ECO:0000256" key="5">
    <source>
        <dbReference type="ARBA" id="ARBA00022989"/>
    </source>
</evidence>
<dbReference type="Proteomes" id="UP000202031">
    <property type="component" value="Chromosome"/>
</dbReference>
<dbReference type="GO" id="GO:0005886">
    <property type="term" value="C:plasma membrane"/>
    <property type="evidence" value="ECO:0007669"/>
    <property type="project" value="UniProtKB-SubCell"/>
</dbReference>
<dbReference type="GeneID" id="46921691"/>
<keyword evidence="6 12" id="KW-0406">Ion transport</keyword>
<evidence type="ECO:0000256" key="13">
    <source>
        <dbReference type="RuleBase" id="RU003848"/>
    </source>
</evidence>
<feature type="transmembrane region" description="Helical" evidence="12">
    <location>
        <begin position="31"/>
        <end position="49"/>
    </location>
</feature>
<evidence type="ECO:0000256" key="10">
    <source>
        <dbReference type="ARBA" id="ARBA00025614"/>
    </source>
</evidence>
<dbReference type="CDD" id="cd06503">
    <property type="entry name" value="ATP-synt_Fo_b"/>
    <property type="match status" value="1"/>
</dbReference>
<keyword evidence="15" id="KW-0378">Hydrolase</keyword>
<keyword evidence="4 12" id="KW-0375">Hydrogen ion transport</keyword>
<evidence type="ECO:0000256" key="2">
    <source>
        <dbReference type="ARBA" id="ARBA00022547"/>
    </source>
</evidence>
<dbReference type="GO" id="GO:0016787">
    <property type="term" value="F:hydrolase activity"/>
    <property type="evidence" value="ECO:0007669"/>
    <property type="project" value="UniProtKB-KW"/>
</dbReference>
<dbReference type="RefSeq" id="WP_100590831.1">
    <property type="nucleotide sequence ID" value="NZ_CP015578.1"/>
</dbReference>
<keyword evidence="14" id="KW-0175">Coiled coil</keyword>
<gene>
    <name evidence="12 15" type="primary">atpF</name>
    <name evidence="15" type="ORF">CLAN_1223</name>
</gene>
<proteinExistence type="inferred from homology"/>
<dbReference type="HAMAP" id="MF_01398">
    <property type="entry name" value="ATP_synth_b_bprime"/>
    <property type="match status" value="1"/>
</dbReference>
<keyword evidence="12" id="KW-1003">Cell membrane</keyword>
<comment type="subcellular location">
    <subcellularLocation>
        <location evidence="12">Cell membrane</location>
        <topology evidence="12">Single-pass membrane protein</topology>
    </subcellularLocation>
    <subcellularLocation>
        <location evidence="11">Endomembrane system</location>
        <topology evidence="11">Single-pass membrane protein</topology>
    </subcellularLocation>
</comment>
<comment type="subunit">
    <text evidence="12">F-type ATPases have 2 components, F(1) - the catalytic core - and F(0) - the membrane proton channel. F(1) has five subunits: alpha(3), beta(3), gamma(1), delta(1), epsilon(1). F(0) has three main subunits: a(1), b(2) and c(10-14). The alpha and beta chains form an alternating ring which encloses part of the gamma chain. F(1) is attached to F(0) by a central stalk formed by the gamma and epsilon chains, while a peripheral stalk is formed by the delta and b chains.</text>
</comment>
<sequence>MNIKFILLLIAPIFAFGAASGNGEYDIVPRVINFVIFFAILYYLIAKPIKAAYNGRINSIANRLNAIQEKLKASNAKREEAAKRVENAKVIASDLTEAINKEIEIMLAKIEKDTQNEIHILEKSYEEQKDFEERKLVRVVVSEILDELFESDAIKIDQNELVNLIIKKVS</sequence>
<evidence type="ECO:0000256" key="6">
    <source>
        <dbReference type="ARBA" id="ARBA00023065"/>
    </source>
</evidence>
<evidence type="ECO:0000256" key="8">
    <source>
        <dbReference type="ARBA" id="ARBA00023310"/>
    </source>
</evidence>
<comment type="similarity">
    <text evidence="12 13">Belongs to the ATPase B chain family.</text>
</comment>
<dbReference type="EMBL" id="CP015578">
    <property type="protein sequence ID" value="ARQ97947.1"/>
    <property type="molecule type" value="Genomic_DNA"/>
</dbReference>
<protein>
    <recommendedName>
        <fullName evidence="12">ATP synthase subunit b</fullName>
    </recommendedName>
    <alternativeName>
        <fullName evidence="12">ATP synthase F(0) sector subunit b</fullName>
    </alternativeName>
    <alternativeName>
        <fullName evidence="12">ATPase subunit I</fullName>
    </alternativeName>
    <alternativeName>
        <fullName evidence="12">F-type ATPase subunit b</fullName>
        <shortName evidence="12">F-ATPase subunit b</shortName>
    </alternativeName>
</protein>
<name>A0A1X9SNX3_9BACT</name>
<keyword evidence="3 12" id="KW-0812">Transmembrane</keyword>
<reference evidence="16" key="1">
    <citation type="journal article" date="2017" name="Genome Biol. Evol.">
        <title>Comparative Genomic Analysis Identifies a Campylobacter Clade Deficient in Selenium Metabolism.</title>
        <authorList>
            <person name="Miller W.G."/>
            <person name="Yee E."/>
            <person name="Lopes B.S."/>
            <person name="Chapman M.H."/>
            <person name="Huynh S."/>
            <person name="Bono J.L."/>
            <person name="Parker C.T."/>
            <person name="Strachan N.J.C."/>
            <person name="Forbes K.J."/>
        </authorList>
    </citation>
    <scope>NUCLEOTIDE SEQUENCE [LARGE SCALE GENOMIC DNA]</scope>
    <source>
        <strain evidence="16">NCTC 13004</strain>
    </source>
</reference>
<keyword evidence="2 12" id="KW-0138">CF(0)</keyword>
<dbReference type="InterPro" id="IPR002146">
    <property type="entry name" value="ATP_synth_b/b'su_bac/chlpt"/>
</dbReference>
<dbReference type="GO" id="GO:0012505">
    <property type="term" value="C:endomembrane system"/>
    <property type="evidence" value="ECO:0007669"/>
    <property type="project" value="UniProtKB-SubCell"/>
</dbReference>
<evidence type="ECO:0000256" key="7">
    <source>
        <dbReference type="ARBA" id="ARBA00023136"/>
    </source>
</evidence>
<keyword evidence="8 12" id="KW-0066">ATP synthesis</keyword>
<reference evidence="16" key="2">
    <citation type="journal article" date="2017" name="Genome Biol. Evol.">
        <title>Comparative genomic analysis identifies a Campylobacter clade deficient in selenium metabolism.</title>
        <authorList>
            <person name="Miller W.G."/>
            <person name="Yee E."/>
            <person name="Lopes B.S."/>
            <person name="Chapman M.H."/>
            <person name="Huynh S."/>
            <person name="Bono J.L."/>
            <person name="Parker C.T."/>
            <person name="Strachan N.J.C."/>
            <person name="Forbes K.J."/>
        </authorList>
    </citation>
    <scope>NUCLEOTIDE SEQUENCE [LARGE SCALE GENOMIC DNA]</scope>
    <source>
        <strain evidence="16">NCTC 13004</strain>
    </source>
</reference>
<keyword evidence="7 12" id="KW-0472">Membrane</keyword>
<evidence type="ECO:0000256" key="1">
    <source>
        <dbReference type="ARBA" id="ARBA00022448"/>
    </source>
</evidence>
<comment type="function">
    <text evidence="10">Component of the F(0) channel, it forms part of the peripheral stalk, linking F(1) to F(0). The b'-subunit is a diverged and duplicated form of b found in plants and photosynthetic bacteria.</text>
</comment>
<organism evidence="15 16">
    <name type="scientific">Campylobacter lanienae NCTC 13004</name>
    <dbReference type="NCBI Taxonomy" id="1031753"/>
    <lineage>
        <taxon>Bacteria</taxon>
        <taxon>Pseudomonadati</taxon>
        <taxon>Campylobacterota</taxon>
        <taxon>Epsilonproteobacteria</taxon>
        <taxon>Campylobacterales</taxon>
        <taxon>Campylobacteraceae</taxon>
        <taxon>Campylobacter</taxon>
    </lineage>
</organism>
<keyword evidence="5 12" id="KW-1133">Transmembrane helix</keyword>
<evidence type="ECO:0000256" key="12">
    <source>
        <dbReference type="HAMAP-Rule" id="MF_01398"/>
    </source>
</evidence>
<dbReference type="GO" id="GO:0045259">
    <property type="term" value="C:proton-transporting ATP synthase complex"/>
    <property type="evidence" value="ECO:0007669"/>
    <property type="project" value="UniProtKB-KW"/>
</dbReference>
<dbReference type="AlphaFoldDB" id="A0A1X9SNX3"/>
<evidence type="ECO:0000256" key="14">
    <source>
        <dbReference type="SAM" id="Coils"/>
    </source>
</evidence>
<keyword evidence="1 12" id="KW-0813">Transport</keyword>
<dbReference type="KEGG" id="clx:CLAN_1223"/>
<evidence type="ECO:0000313" key="15">
    <source>
        <dbReference type="EMBL" id="ARQ97947.1"/>
    </source>
</evidence>
<evidence type="ECO:0000256" key="9">
    <source>
        <dbReference type="ARBA" id="ARBA00025198"/>
    </source>
</evidence>
<comment type="function">
    <text evidence="9 12">F(1)F(0) ATP synthase produces ATP from ADP in the presence of a proton or sodium gradient. F-type ATPases consist of two structural domains, F(1) containing the extramembraneous catalytic core and F(0) containing the membrane proton channel, linked together by a central stalk and a peripheral stalk. During catalysis, ATP synthesis in the catalytic domain of F(1) is coupled via a rotary mechanism of the central stalk subunits to proton translocation.</text>
</comment>
<dbReference type="GO" id="GO:0046933">
    <property type="term" value="F:proton-transporting ATP synthase activity, rotational mechanism"/>
    <property type="evidence" value="ECO:0007669"/>
    <property type="project" value="UniProtKB-UniRule"/>
</dbReference>
<feature type="coiled-coil region" evidence="14">
    <location>
        <begin position="57"/>
        <end position="84"/>
    </location>
</feature>
<dbReference type="NCBIfam" id="NF006292">
    <property type="entry name" value="PRK08475.1"/>
    <property type="match status" value="1"/>
</dbReference>
<evidence type="ECO:0000256" key="11">
    <source>
        <dbReference type="ARBA" id="ARBA00037847"/>
    </source>
</evidence>
<evidence type="ECO:0000256" key="3">
    <source>
        <dbReference type="ARBA" id="ARBA00022692"/>
    </source>
</evidence>